<dbReference type="GeneID" id="59290466"/>
<reference evidence="1 2" key="1">
    <citation type="journal article" date="2020" name="Genomics">
        <title>Complete, high-quality genomes from long-read metagenomic sequencing of two wolf lichen thalli reveals enigmatic genome architecture.</title>
        <authorList>
            <person name="McKenzie S.K."/>
            <person name="Walston R.F."/>
            <person name="Allen J.L."/>
        </authorList>
    </citation>
    <scope>NUCLEOTIDE SEQUENCE [LARGE SCALE GENOMIC DNA]</scope>
    <source>
        <strain evidence="1">WasteWater2</strain>
    </source>
</reference>
<gene>
    <name evidence="1" type="ORF">HO173_008812</name>
</gene>
<dbReference type="EMBL" id="JACCJC010000042">
    <property type="protein sequence ID" value="KAF6233056.1"/>
    <property type="molecule type" value="Genomic_DNA"/>
</dbReference>
<organism evidence="1 2">
    <name type="scientific">Letharia columbiana</name>
    <dbReference type="NCBI Taxonomy" id="112416"/>
    <lineage>
        <taxon>Eukaryota</taxon>
        <taxon>Fungi</taxon>
        <taxon>Dikarya</taxon>
        <taxon>Ascomycota</taxon>
        <taxon>Pezizomycotina</taxon>
        <taxon>Lecanoromycetes</taxon>
        <taxon>OSLEUM clade</taxon>
        <taxon>Lecanoromycetidae</taxon>
        <taxon>Lecanorales</taxon>
        <taxon>Lecanorineae</taxon>
        <taxon>Parmeliaceae</taxon>
        <taxon>Letharia</taxon>
    </lineage>
</organism>
<sequence>MAHEDDRPLECIYQLAIRAELSHKAVRERQYSIGGCLARRREDIGIVVVNKNSGVVSLMWEQVSEPQDA</sequence>
<evidence type="ECO:0000313" key="2">
    <source>
        <dbReference type="Proteomes" id="UP000578531"/>
    </source>
</evidence>
<dbReference type="RefSeq" id="XP_037162478.1">
    <property type="nucleotide sequence ID" value="XM_037310708.1"/>
</dbReference>
<evidence type="ECO:0000313" key="1">
    <source>
        <dbReference type="EMBL" id="KAF6233056.1"/>
    </source>
</evidence>
<comment type="caution">
    <text evidence="1">The sequence shown here is derived from an EMBL/GenBank/DDBJ whole genome shotgun (WGS) entry which is preliminary data.</text>
</comment>
<name>A0A8H6FQW7_9LECA</name>
<dbReference type="AlphaFoldDB" id="A0A8H6FQW7"/>
<accession>A0A8H6FQW7</accession>
<keyword evidence="2" id="KW-1185">Reference proteome</keyword>
<proteinExistence type="predicted"/>
<protein>
    <submittedName>
        <fullName evidence="1">Uncharacterized protein</fullName>
    </submittedName>
</protein>
<dbReference type="Proteomes" id="UP000578531">
    <property type="component" value="Unassembled WGS sequence"/>
</dbReference>